<reference evidence="1" key="1">
    <citation type="submission" date="2020-10" db="EMBL/GenBank/DDBJ databases">
        <authorList>
            <person name="Gilroy R."/>
        </authorList>
    </citation>
    <scope>NUCLEOTIDE SEQUENCE</scope>
    <source>
        <strain evidence="1">ChiGjej2B2-16831</strain>
    </source>
</reference>
<name>A0A9D1N2W5_9FIRM</name>
<dbReference type="AlphaFoldDB" id="A0A9D1N2W5"/>
<evidence type="ECO:0000313" key="2">
    <source>
        <dbReference type="Proteomes" id="UP000824128"/>
    </source>
</evidence>
<protein>
    <submittedName>
        <fullName evidence="1">Uncharacterized protein</fullName>
    </submittedName>
</protein>
<sequence>MESMSPQQTKRAARAGWSSGEDALLFERAAAAQAAGRPLKAVFDDVARQTGRRPNSVRNYYYARVKQGGGCRHAPAFVPFTEPETRALLEAVLAAQAAGESVRACTLRLGGGDQSAMLRYQNKYRSLVRGKPALVRSVLEDMAGRGVPAFDPYAAGTARRSGRPRRREQPLERAAADVVERLGQVEGLDVQALLNALGTLALRAVQGAPAGGADGAEALGRQLARQRERCDALCAALRTLVRVNAEFLHQAAVVRTGDLSDYLRALEDSLRPCERLLAE</sequence>
<accession>A0A9D1N2W5</accession>
<evidence type="ECO:0000313" key="1">
    <source>
        <dbReference type="EMBL" id="HIU93661.1"/>
    </source>
</evidence>
<reference evidence="1" key="2">
    <citation type="journal article" date="2021" name="PeerJ">
        <title>Extensive microbial diversity within the chicken gut microbiome revealed by metagenomics and culture.</title>
        <authorList>
            <person name="Gilroy R."/>
            <person name="Ravi A."/>
            <person name="Getino M."/>
            <person name="Pursley I."/>
            <person name="Horton D.L."/>
            <person name="Alikhan N.F."/>
            <person name="Baker D."/>
            <person name="Gharbi K."/>
            <person name="Hall N."/>
            <person name="Watson M."/>
            <person name="Adriaenssens E.M."/>
            <person name="Foster-Nyarko E."/>
            <person name="Jarju S."/>
            <person name="Secka A."/>
            <person name="Antonio M."/>
            <person name="Oren A."/>
            <person name="Chaudhuri R.R."/>
            <person name="La Ragione R."/>
            <person name="Hildebrand F."/>
            <person name="Pallen M.J."/>
        </authorList>
    </citation>
    <scope>NUCLEOTIDE SEQUENCE</scope>
    <source>
        <strain evidence="1">ChiGjej2B2-16831</strain>
    </source>
</reference>
<dbReference type="Proteomes" id="UP000824128">
    <property type="component" value="Unassembled WGS sequence"/>
</dbReference>
<organism evidence="1 2">
    <name type="scientific">Candidatus Aphodomorpha intestinavium</name>
    <dbReference type="NCBI Taxonomy" id="2840672"/>
    <lineage>
        <taxon>Bacteria</taxon>
        <taxon>Bacillati</taxon>
        <taxon>Bacillota</taxon>
        <taxon>Clostridia</taxon>
        <taxon>Eubacteriales</taxon>
        <taxon>Candidatus Aphodomorpha</taxon>
    </lineage>
</organism>
<dbReference type="EMBL" id="DVNZ01000024">
    <property type="protein sequence ID" value="HIU93661.1"/>
    <property type="molecule type" value="Genomic_DNA"/>
</dbReference>
<comment type="caution">
    <text evidence="1">The sequence shown here is derived from an EMBL/GenBank/DDBJ whole genome shotgun (WGS) entry which is preliminary data.</text>
</comment>
<proteinExistence type="predicted"/>
<gene>
    <name evidence="1" type="ORF">IAD24_00740</name>
</gene>